<dbReference type="Pfam" id="PF25800">
    <property type="entry name" value="FimV_N"/>
    <property type="match status" value="1"/>
</dbReference>
<gene>
    <name evidence="5" type="ORF">DD235_09410</name>
</gene>
<organism evidence="5 6">
    <name type="scientific">Corticimicrobacter populi</name>
    <dbReference type="NCBI Taxonomy" id="2175229"/>
    <lineage>
        <taxon>Bacteria</taxon>
        <taxon>Pseudomonadati</taxon>
        <taxon>Pseudomonadota</taxon>
        <taxon>Betaproteobacteria</taxon>
        <taxon>Burkholderiales</taxon>
        <taxon>Alcaligenaceae</taxon>
        <taxon>Corticimicrobacter</taxon>
    </lineage>
</organism>
<feature type="transmembrane region" description="Helical" evidence="2">
    <location>
        <begin position="422"/>
        <end position="441"/>
    </location>
</feature>
<feature type="compositionally biased region" description="Polar residues" evidence="1">
    <location>
        <begin position="161"/>
        <end position="170"/>
    </location>
</feature>
<evidence type="ECO:0000256" key="3">
    <source>
        <dbReference type="SAM" id="SignalP"/>
    </source>
</evidence>
<feature type="region of interest" description="Disordered" evidence="1">
    <location>
        <begin position="463"/>
        <end position="484"/>
    </location>
</feature>
<comment type="caution">
    <text evidence="5">The sequence shown here is derived from an EMBL/GenBank/DDBJ whole genome shotgun (WGS) entry which is preliminary data.</text>
</comment>
<dbReference type="InterPro" id="IPR036779">
    <property type="entry name" value="LysM_dom_sf"/>
</dbReference>
<dbReference type="InterPro" id="IPR057840">
    <property type="entry name" value="FimV_N"/>
</dbReference>
<dbReference type="Proteomes" id="UP000245212">
    <property type="component" value="Unassembled WGS sequence"/>
</dbReference>
<dbReference type="NCBIfam" id="TIGR03505">
    <property type="entry name" value="FimV_core"/>
    <property type="match status" value="1"/>
</dbReference>
<keyword evidence="6" id="KW-1185">Reference proteome</keyword>
<evidence type="ECO:0000256" key="2">
    <source>
        <dbReference type="SAM" id="Phobius"/>
    </source>
</evidence>
<keyword evidence="2" id="KW-0812">Transmembrane</keyword>
<dbReference type="RefSeq" id="WP_109061810.1">
    <property type="nucleotide sequence ID" value="NZ_QETA01000003.1"/>
</dbReference>
<proteinExistence type="predicted"/>
<feature type="region of interest" description="Disordered" evidence="1">
    <location>
        <begin position="310"/>
        <end position="333"/>
    </location>
</feature>
<feature type="region of interest" description="Disordered" evidence="1">
    <location>
        <begin position="149"/>
        <end position="170"/>
    </location>
</feature>
<evidence type="ECO:0000259" key="4">
    <source>
        <dbReference type="PROSITE" id="PS51782"/>
    </source>
</evidence>
<dbReference type="CDD" id="cd00118">
    <property type="entry name" value="LysM"/>
    <property type="match status" value="1"/>
</dbReference>
<feature type="domain" description="LysM" evidence="4">
    <location>
        <begin position="169"/>
        <end position="224"/>
    </location>
</feature>
<keyword evidence="2" id="KW-0472">Membrane</keyword>
<protein>
    <submittedName>
        <fullName evidence="5">Peptidoglycan-binding protein LysM</fullName>
    </submittedName>
</protein>
<feature type="compositionally biased region" description="Low complexity" evidence="1">
    <location>
        <begin position="382"/>
        <end position="395"/>
    </location>
</feature>
<name>A0A2V1JXW3_9BURK</name>
<feature type="compositionally biased region" description="Low complexity" evidence="1">
    <location>
        <begin position="149"/>
        <end position="160"/>
    </location>
</feature>
<reference evidence="6" key="1">
    <citation type="submission" date="2018-05" db="EMBL/GenBank/DDBJ databases">
        <authorList>
            <person name="Li Y."/>
        </authorList>
    </citation>
    <scope>NUCLEOTIDE SEQUENCE [LARGE SCALE GENOMIC DNA]</scope>
    <source>
        <strain evidence="6">3d-2-2</strain>
    </source>
</reference>
<dbReference type="InterPro" id="IPR020012">
    <property type="entry name" value="LysM_FimV"/>
</dbReference>
<evidence type="ECO:0000313" key="6">
    <source>
        <dbReference type="Proteomes" id="UP000245212"/>
    </source>
</evidence>
<dbReference type="Gene3D" id="3.10.350.10">
    <property type="entry name" value="LysM domain"/>
    <property type="match status" value="1"/>
</dbReference>
<feature type="chain" id="PRO_5016033028" evidence="3">
    <location>
        <begin position="35"/>
        <end position="484"/>
    </location>
</feature>
<keyword evidence="2" id="KW-1133">Transmembrane helix</keyword>
<evidence type="ECO:0000256" key="1">
    <source>
        <dbReference type="SAM" id="MobiDB-lite"/>
    </source>
</evidence>
<dbReference type="AlphaFoldDB" id="A0A2V1JXW3"/>
<dbReference type="PROSITE" id="PS51782">
    <property type="entry name" value="LYSM"/>
    <property type="match status" value="1"/>
</dbReference>
<dbReference type="EMBL" id="QETA01000003">
    <property type="protein sequence ID" value="PWF23197.1"/>
    <property type="molecule type" value="Genomic_DNA"/>
</dbReference>
<sequence>MTTSSTRSTRRFVPTLLALALASAALVQATTAEAARIGHSRVVSPQGAPLQVDVSVNDILPGEAAGLRIGIAPESAWHQAGLTPPVALDSLTLAAEPGRNAESRTVHIRSTQAPTTQALDLLLELDTENNRQYVQVSVLVPDGAPVAPRLATPAPATTPASQNDQGTAGSVQVRQGDTLFAMARRYGQPGASELQMLAAFWRANPDAFIQNNMNLLRAGSTLRIPDAAEAQAISTAEATRLYREQAQAFAQYRGDVARGVRGGQAALGGQAGQGALSGASVRGAQSAPVDQDRLQLSADTVTPQSLAAARQALEDARADARSATGEATRQAQDKVAELERNILEMQSLLASRGTADGNANTSGQSGNNQTESAQDTTEATNQAVGTSSVTGTTTASTSQALTGTVAPTPAAQGVLGWLLDNVWLAIGILLALIAAVVLWLIRLDSRSRTPISPYSSEQVQSQLNDIDLDLDPAPGQNRHDPSAR</sequence>
<feature type="signal peptide" evidence="3">
    <location>
        <begin position="1"/>
        <end position="34"/>
    </location>
</feature>
<keyword evidence="3" id="KW-0732">Signal</keyword>
<feature type="region of interest" description="Disordered" evidence="1">
    <location>
        <begin position="353"/>
        <end position="395"/>
    </location>
</feature>
<evidence type="ECO:0000313" key="5">
    <source>
        <dbReference type="EMBL" id="PWF23197.1"/>
    </source>
</evidence>
<accession>A0A2V1JXW3</accession>
<dbReference type="InterPro" id="IPR018392">
    <property type="entry name" value="LysM"/>
</dbReference>
<feature type="compositionally biased region" description="Polar residues" evidence="1">
    <location>
        <begin position="357"/>
        <end position="381"/>
    </location>
</feature>